<dbReference type="Gramene" id="AUR62028338-RA">
    <property type="protein sequence ID" value="AUR62028338-RA:cds"/>
    <property type="gene ID" value="AUR62028338"/>
</dbReference>
<evidence type="ECO:0000256" key="21">
    <source>
        <dbReference type="RuleBase" id="RU004336"/>
    </source>
</evidence>
<keyword evidence="5" id="KW-1003">Cell membrane</keyword>
<dbReference type="EnsemblPlants" id="AUR62028338-RA">
    <property type="protein sequence ID" value="AUR62028338-RA:cds"/>
    <property type="gene ID" value="AUR62028338"/>
</dbReference>
<dbReference type="GO" id="GO:0006952">
    <property type="term" value="P:defense response"/>
    <property type="evidence" value="ECO:0007669"/>
    <property type="project" value="UniProtKB-KW"/>
</dbReference>
<dbReference type="Pfam" id="PF07983">
    <property type="entry name" value="X8"/>
    <property type="match status" value="1"/>
</dbReference>
<evidence type="ECO:0000313" key="24">
    <source>
        <dbReference type="EnsemblPlants" id="AUR62028338-RA:cds"/>
    </source>
</evidence>
<dbReference type="SUPFAM" id="SSF48403">
    <property type="entry name" value="Ankyrin repeat"/>
    <property type="match status" value="1"/>
</dbReference>
<dbReference type="Gene3D" id="1.25.40.20">
    <property type="entry name" value="Ankyrin repeat-containing domain"/>
    <property type="match status" value="1"/>
</dbReference>
<keyword evidence="15" id="KW-0325">Glycoprotein</keyword>
<dbReference type="SMART" id="SM00768">
    <property type="entry name" value="X8"/>
    <property type="match status" value="1"/>
</dbReference>
<keyword evidence="9 19" id="KW-0863">Zinc-finger</keyword>
<evidence type="ECO:0000256" key="11">
    <source>
        <dbReference type="ARBA" id="ARBA00022821"/>
    </source>
</evidence>
<dbReference type="FunFam" id="1.20.58.1040:FF:000002">
    <property type="entry name" value="Glucan endo-1,3-beta-glucosidase 8"/>
    <property type="match status" value="1"/>
</dbReference>
<dbReference type="Pfam" id="PF13637">
    <property type="entry name" value="Ank_4"/>
    <property type="match status" value="1"/>
</dbReference>
<keyword evidence="16" id="KW-0449">Lipoprotein</keyword>
<dbReference type="PROSITE" id="PS50088">
    <property type="entry name" value="ANK_REPEAT"/>
    <property type="match status" value="1"/>
</dbReference>
<keyword evidence="25" id="KW-1185">Reference proteome</keyword>
<evidence type="ECO:0000256" key="14">
    <source>
        <dbReference type="ARBA" id="ARBA00023157"/>
    </source>
</evidence>
<dbReference type="GO" id="GO:0008270">
    <property type="term" value="F:zinc ion binding"/>
    <property type="evidence" value="ECO:0007669"/>
    <property type="project" value="UniProtKB-KW"/>
</dbReference>
<feature type="region of interest" description="Disordered" evidence="22">
    <location>
        <begin position="158"/>
        <end position="208"/>
    </location>
</feature>
<evidence type="ECO:0000313" key="25">
    <source>
        <dbReference type="Proteomes" id="UP000596660"/>
    </source>
</evidence>
<evidence type="ECO:0000256" key="19">
    <source>
        <dbReference type="PROSITE-ProRule" id="PRU00091"/>
    </source>
</evidence>
<keyword evidence="18" id="KW-0040">ANK repeat</keyword>
<dbReference type="GO" id="GO:0005886">
    <property type="term" value="C:plasma membrane"/>
    <property type="evidence" value="ECO:0007669"/>
    <property type="project" value="UniProtKB-SubCell"/>
</dbReference>
<dbReference type="InterPro" id="IPR012946">
    <property type="entry name" value="X8"/>
</dbReference>
<evidence type="ECO:0000256" key="2">
    <source>
        <dbReference type="ARBA" id="ARBA00004609"/>
    </source>
</evidence>
<dbReference type="InterPro" id="IPR000306">
    <property type="entry name" value="Znf_FYVE"/>
</dbReference>
<evidence type="ECO:0000259" key="23">
    <source>
        <dbReference type="PROSITE" id="PS50178"/>
    </source>
</evidence>
<sequence>MMPEPPPFQEANRCDVCKCSFNAFRRRVFHQFSSFPLISLNSALNHHCRCCGRTLCNEHSSDQMPLPQFGIHTNVRVCSDCFNFSKSTDGSVGPTTQRNHSISEAISTLDLNEDSGHTTSSSALQPPVSNIPECKCGMPLCICLVSLPPAPAAPVQTVTTSSATLSSTTKKTDGISRQRRSAQDSRQGSSVSVGPSASGSEKPQANYEVNGEGLREAIKSGDLAGVKDLLKKGVDSNYCDKQGLSLLHLAAVFNQTEIVFCLMDHGARLDCKNSLVAGGLGMGVNWGMISTHPLPPEIVVKLLKDNGFNKVKLFEANHGALRALGNSGIEVMVGIPNNMLASLAGNVQAAVNWVNQNISTYVSNSGVNIRYVAVGNEPFLKDYGDQFTHTTLPALQNIQAALIKAGLAHKVKATVPLNADVYQSDTTLPSGGSFRADIHDLMISIVKFLSNNAAPIMVNIYPFLSLNSDPNFPMDFAFFEGGSHPIVDGPVTYTNVFDANYDTLIAALEKSGFPNMPIIIGEVGWPTDGAPNANIANAKKFNQGLISRIIQGKGTPKRHTPPDVYIFSLIDEDAKSVDPGNFERHWGMFNYDGSLKYQLNIGRGKTLVPAKGVKYLPKKWCVMSPQASPSPSTIASSISYACQFADCTSLAYGSSCGNLDARSNASYVFNMYYQTKNQSAGACNFNNMAMTTTTDPSQRGCRFEIMIDITKTPKNGSPTPSSSSSRLLKAVSMISVMVALTISFAS</sequence>
<evidence type="ECO:0000256" key="18">
    <source>
        <dbReference type="PROSITE-ProRule" id="PRU00023"/>
    </source>
</evidence>
<keyword evidence="11" id="KW-0611">Plant defense</keyword>
<organism evidence="24 25">
    <name type="scientific">Chenopodium quinoa</name>
    <name type="common">Quinoa</name>
    <dbReference type="NCBI Taxonomy" id="63459"/>
    <lineage>
        <taxon>Eukaryota</taxon>
        <taxon>Viridiplantae</taxon>
        <taxon>Streptophyta</taxon>
        <taxon>Embryophyta</taxon>
        <taxon>Tracheophyta</taxon>
        <taxon>Spermatophyta</taxon>
        <taxon>Magnoliopsida</taxon>
        <taxon>eudicotyledons</taxon>
        <taxon>Gunneridae</taxon>
        <taxon>Pentapetalae</taxon>
        <taxon>Caryophyllales</taxon>
        <taxon>Chenopodiaceae</taxon>
        <taxon>Chenopodioideae</taxon>
        <taxon>Atripliceae</taxon>
        <taxon>Chenopodium</taxon>
    </lineage>
</organism>
<dbReference type="Gene3D" id="1.20.58.1040">
    <property type="match status" value="1"/>
</dbReference>
<evidence type="ECO:0000256" key="13">
    <source>
        <dbReference type="ARBA" id="ARBA00023136"/>
    </source>
</evidence>
<evidence type="ECO:0000256" key="20">
    <source>
        <dbReference type="RuleBase" id="RU004335"/>
    </source>
</evidence>
<dbReference type="AlphaFoldDB" id="A0A803MFC0"/>
<dbReference type="Proteomes" id="UP000596660">
    <property type="component" value="Unplaced"/>
</dbReference>
<dbReference type="GO" id="GO:0042973">
    <property type="term" value="F:glucan endo-1,3-beta-D-glucosidase activity"/>
    <property type="evidence" value="ECO:0007669"/>
    <property type="project" value="UniProtKB-EC"/>
</dbReference>
<evidence type="ECO:0000256" key="6">
    <source>
        <dbReference type="ARBA" id="ARBA00022622"/>
    </source>
</evidence>
<dbReference type="SMART" id="SM00064">
    <property type="entry name" value="FYVE"/>
    <property type="match status" value="1"/>
</dbReference>
<evidence type="ECO:0000256" key="5">
    <source>
        <dbReference type="ARBA" id="ARBA00022475"/>
    </source>
</evidence>
<dbReference type="Gene3D" id="3.30.40.10">
    <property type="entry name" value="Zinc/RING finger domain, C3HC4 (zinc finger)"/>
    <property type="match status" value="1"/>
</dbReference>
<feature type="compositionally biased region" description="Low complexity" evidence="22">
    <location>
        <begin position="158"/>
        <end position="169"/>
    </location>
</feature>
<dbReference type="SUPFAM" id="SSF57903">
    <property type="entry name" value="FYVE/PHD zinc finger"/>
    <property type="match status" value="1"/>
</dbReference>
<dbReference type="EC" id="3.2.1.39" evidence="4"/>
<proteinExistence type="inferred from homology"/>
<dbReference type="GO" id="GO:0005975">
    <property type="term" value="P:carbohydrate metabolic process"/>
    <property type="evidence" value="ECO:0007669"/>
    <property type="project" value="InterPro"/>
</dbReference>
<dbReference type="InterPro" id="IPR002110">
    <property type="entry name" value="Ankyrin_rpt"/>
</dbReference>
<keyword evidence="6" id="KW-0336">GPI-anchor</keyword>
<dbReference type="Pfam" id="PF01363">
    <property type="entry name" value="FYVE"/>
    <property type="match status" value="1"/>
</dbReference>
<dbReference type="PROSITE" id="PS00587">
    <property type="entry name" value="GLYCOSYL_HYDROL_F17"/>
    <property type="match status" value="1"/>
</dbReference>
<dbReference type="InterPro" id="IPR013083">
    <property type="entry name" value="Znf_RING/FYVE/PHD"/>
</dbReference>
<keyword evidence="13" id="KW-0472">Membrane</keyword>
<dbReference type="FunFam" id="3.20.20.80:FF:000008">
    <property type="entry name" value="Glucan endo-1,3-beta-glucosidase 5"/>
    <property type="match status" value="1"/>
</dbReference>
<evidence type="ECO:0000256" key="4">
    <source>
        <dbReference type="ARBA" id="ARBA00012780"/>
    </source>
</evidence>
<name>A0A803MFC0_CHEQI</name>
<dbReference type="PROSITE" id="PS50297">
    <property type="entry name" value="ANK_REP_REGION"/>
    <property type="match status" value="1"/>
</dbReference>
<dbReference type="PANTHER" id="PTHR32227">
    <property type="entry name" value="GLUCAN ENDO-1,3-BETA-GLUCOSIDASE BG1-RELATED-RELATED"/>
    <property type="match status" value="1"/>
</dbReference>
<evidence type="ECO:0000256" key="12">
    <source>
        <dbReference type="ARBA" id="ARBA00022833"/>
    </source>
</evidence>
<dbReference type="GO" id="GO:0098552">
    <property type="term" value="C:side of membrane"/>
    <property type="evidence" value="ECO:0007669"/>
    <property type="project" value="UniProtKB-KW"/>
</dbReference>
<keyword evidence="10 21" id="KW-0378">Hydrolase</keyword>
<keyword evidence="17 21" id="KW-0326">Glycosidase</keyword>
<feature type="compositionally biased region" description="Low complexity" evidence="22">
    <location>
        <begin position="184"/>
        <end position="200"/>
    </location>
</feature>
<dbReference type="PROSITE" id="PS50178">
    <property type="entry name" value="ZF_FYVE"/>
    <property type="match status" value="1"/>
</dbReference>
<evidence type="ECO:0000256" key="7">
    <source>
        <dbReference type="ARBA" id="ARBA00022723"/>
    </source>
</evidence>
<evidence type="ECO:0000256" key="10">
    <source>
        <dbReference type="ARBA" id="ARBA00022801"/>
    </source>
</evidence>
<keyword evidence="12" id="KW-0862">Zinc</keyword>
<keyword evidence="8" id="KW-0732">Signal</keyword>
<dbReference type="InterPro" id="IPR017853">
    <property type="entry name" value="GH"/>
</dbReference>
<evidence type="ECO:0000256" key="22">
    <source>
        <dbReference type="SAM" id="MobiDB-lite"/>
    </source>
</evidence>
<keyword evidence="7" id="KW-0479">Metal-binding</keyword>
<keyword evidence="14" id="KW-1015">Disulfide bond</keyword>
<dbReference type="InterPro" id="IPR000490">
    <property type="entry name" value="Glyco_hydro_17"/>
</dbReference>
<feature type="repeat" description="ANK" evidence="18">
    <location>
        <begin position="242"/>
        <end position="274"/>
    </location>
</feature>
<comment type="catalytic activity">
    <reaction evidence="1">
        <text>Hydrolysis of (1-&gt;3)-beta-D-glucosidic linkages in (1-&gt;3)-beta-D-glucans.</text>
        <dbReference type="EC" id="3.2.1.39"/>
    </reaction>
</comment>
<evidence type="ECO:0000256" key="15">
    <source>
        <dbReference type="ARBA" id="ARBA00023180"/>
    </source>
</evidence>
<reference evidence="24" key="1">
    <citation type="journal article" date="2017" name="Nature">
        <title>The genome of Chenopodium quinoa.</title>
        <authorList>
            <person name="Jarvis D.E."/>
            <person name="Ho Y.S."/>
            <person name="Lightfoot D.J."/>
            <person name="Schmoeckel S.M."/>
            <person name="Li B."/>
            <person name="Borm T.J.A."/>
            <person name="Ohyanagi H."/>
            <person name="Mineta K."/>
            <person name="Michell C.T."/>
            <person name="Saber N."/>
            <person name="Kharbatia N.M."/>
            <person name="Rupper R.R."/>
            <person name="Sharp A.R."/>
            <person name="Dally N."/>
            <person name="Boughton B.A."/>
            <person name="Woo Y.H."/>
            <person name="Gao G."/>
            <person name="Schijlen E.G.W.M."/>
            <person name="Guo X."/>
            <person name="Momin A.A."/>
            <person name="Negrao S."/>
            <person name="Al-Babili S."/>
            <person name="Gehring C."/>
            <person name="Roessner U."/>
            <person name="Jung C."/>
            <person name="Murphy K."/>
            <person name="Arold S.T."/>
            <person name="Gojobori T."/>
            <person name="van der Linden C.G."/>
            <person name="van Loo E.N."/>
            <person name="Jellen E.N."/>
            <person name="Maughan P.J."/>
            <person name="Tester M."/>
        </authorList>
    </citation>
    <scope>NUCLEOTIDE SEQUENCE [LARGE SCALE GENOMIC DNA]</scope>
    <source>
        <strain evidence="24">cv. PI 614886</strain>
    </source>
</reference>
<dbReference type="CDD" id="cd15760">
    <property type="entry name" value="FYVE_scVPS27p_like"/>
    <property type="match status" value="1"/>
</dbReference>
<evidence type="ECO:0000256" key="3">
    <source>
        <dbReference type="ARBA" id="ARBA00008773"/>
    </source>
</evidence>
<reference evidence="24" key="2">
    <citation type="submission" date="2021-03" db="UniProtKB">
        <authorList>
            <consortium name="EnsemblPlants"/>
        </authorList>
    </citation>
    <scope>IDENTIFICATION</scope>
</reference>
<dbReference type="InterPro" id="IPR011011">
    <property type="entry name" value="Znf_FYVE_PHD"/>
</dbReference>
<evidence type="ECO:0000256" key="9">
    <source>
        <dbReference type="ARBA" id="ARBA00022771"/>
    </source>
</evidence>
<dbReference type="InterPro" id="IPR017455">
    <property type="entry name" value="Znf_FYVE-rel"/>
</dbReference>
<dbReference type="SUPFAM" id="SSF51445">
    <property type="entry name" value="(Trans)glycosidases"/>
    <property type="match status" value="1"/>
</dbReference>
<accession>A0A803MFC0</accession>
<comment type="similarity">
    <text evidence="3 20">Belongs to the glycosyl hydrolase 17 family.</text>
</comment>
<feature type="domain" description="FYVE-type" evidence="23">
    <location>
        <begin position="8"/>
        <end position="86"/>
    </location>
</feature>
<comment type="subcellular location">
    <subcellularLocation>
        <location evidence="2">Cell membrane</location>
        <topology evidence="2">Lipid-anchor</topology>
        <topology evidence="2">GPI-anchor</topology>
    </subcellularLocation>
</comment>
<evidence type="ECO:0000256" key="16">
    <source>
        <dbReference type="ARBA" id="ARBA00023288"/>
    </source>
</evidence>
<evidence type="ECO:0000256" key="17">
    <source>
        <dbReference type="ARBA" id="ARBA00023295"/>
    </source>
</evidence>
<dbReference type="InterPro" id="IPR036770">
    <property type="entry name" value="Ankyrin_rpt-contain_sf"/>
</dbReference>
<dbReference type="Gene3D" id="3.20.20.80">
    <property type="entry name" value="Glycosidases"/>
    <property type="match status" value="1"/>
</dbReference>
<dbReference type="Pfam" id="PF00332">
    <property type="entry name" value="Glyco_hydro_17"/>
    <property type="match status" value="1"/>
</dbReference>
<dbReference type="InterPro" id="IPR044965">
    <property type="entry name" value="Glyco_hydro_17_plant"/>
</dbReference>
<evidence type="ECO:0000256" key="1">
    <source>
        <dbReference type="ARBA" id="ARBA00000382"/>
    </source>
</evidence>
<protein>
    <recommendedName>
        <fullName evidence="4">glucan endo-1,3-beta-D-glucosidase</fullName>
        <ecNumber evidence="4">3.2.1.39</ecNumber>
    </recommendedName>
</protein>
<dbReference type="SMART" id="SM00248">
    <property type="entry name" value="ANK"/>
    <property type="match status" value="2"/>
</dbReference>
<evidence type="ECO:0000256" key="8">
    <source>
        <dbReference type="ARBA" id="ARBA00022729"/>
    </source>
</evidence>